<dbReference type="Gene3D" id="2.40.37.10">
    <property type="entry name" value="Lyase, Ornithine Decarboxylase, Chain A, domain 1"/>
    <property type="match status" value="1"/>
</dbReference>
<gene>
    <name evidence="1" type="ORF">LEA_11071</name>
</gene>
<reference evidence="1" key="1">
    <citation type="journal article" date="2013" name="Environ. Microbiol.">
        <title>Microbiota from the distal guts of lean and obese adolescents exhibit partial functional redundancy besides clear differences in community structure.</title>
        <authorList>
            <person name="Ferrer M."/>
            <person name="Ruiz A."/>
            <person name="Lanza F."/>
            <person name="Haange S.B."/>
            <person name="Oberbach A."/>
            <person name="Till H."/>
            <person name="Bargiela R."/>
            <person name="Campoy C."/>
            <person name="Segura M.T."/>
            <person name="Richter M."/>
            <person name="von Bergen M."/>
            <person name="Seifert J."/>
            <person name="Suarez A."/>
        </authorList>
    </citation>
    <scope>NUCLEOTIDE SEQUENCE</scope>
</reference>
<dbReference type="AlphaFoldDB" id="K1STL6"/>
<name>K1STL6_9ZZZZ</name>
<organism evidence="1">
    <name type="scientific">human gut metagenome</name>
    <dbReference type="NCBI Taxonomy" id="408170"/>
    <lineage>
        <taxon>unclassified sequences</taxon>
        <taxon>metagenomes</taxon>
        <taxon>organismal metagenomes</taxon>
    </lineage>
</organism>
<keyword evidence="1" id="KW-0413">Isomerase</keyword>
<comment type="caution">
    <text evidence="1">The sequence shown here is derived from an EMBL/GenBank/DDBJ whole genome shotgun (WGS) entry which is preliminary data.</text>
</comment>
<feature type="non-terminal residue" evidence="1">
    <location>
        <position position="1"/>
    </location>
</feature>
<dbReference type="InterPro" id="IPR009006">
    <property type="entry name" value="Ala_racemase/Decarboxylase_C"/>
</dbReference>
<accession>K1STL6</accession>
<protein>
    <submittedName>
        <fullName evidence="1">Protein containing Alanine racemase</fullName>
        <ecNumber evidence="1">5.1.1.-</ecNumber>
    </submittedName>
</protein>
<sequence length="25" mass="2927">RVLDTIPYEVMTSVSGRVKRIYSKE</sequence>
<evidence type="ECO:0000313" key="1">
    <source>
        <dbReference type="EMBL" id="EKC63972.1"/>
    </source>
</evidence>
<dbReference type="EC" id="5.1.1.-" evidence="1"/>
<proteinExistence type="predicted"/>
<dbReference type="EMBL" id="AJWY01007446">
    <property type="protein sequence ID" value="EKC63972.1"/>
    <property type="molecule type" value="Genomic_DNA"/>
</dbReference>
<dbReference type="GO" id="GO:0016853">
    <property type="term" value="F:isomerase activity"/>
    <property type="evidence" value="ECO:0007669"/>
    <property type="project" value="UniProtKB-KW"/>
</dbReference>